<dbReference type="Proteomes" id="UP000003081">
    <property type="component" value="Unassembled WGS sequence"/>
</dbReference>
<proteinExistence type="predicted"/>
<dbReference type="RefSeq" id="WP_003410233.1">
    <property type="nucleotide sequence ID" value="NZ_ACOM01000007.1"/>
</dbReference>
<gene>
    <name evidence="1" type="ORF">CLP_0178</name>
</gene>
<keyword evidence="2" id="KW-1185">Reference proteome</keyword>
<name>C4IM00_CLOBU</name>
<evidence type="ECO:0000313" key="2">
    <source>
        <dbReference type="Proteomes" id="UP000003081"/>
    </source>
</evidence>
<accession>C4IM00</accession>
<organism evidence="1 2">
    <name type="scientific">Clostridium butyricum E4 str. BoNT E BL5262</name>
    <dbReference type="NCBI Taxonomy" id="632245"/>
    <lineage>
        <taxon>Bacteria</taxon>
        <taxon>Bacillati</taxon>
        <taxon>Bacillota</taxon>
        <taxon>Clostridia</taxon>
        <taxon>Eubacteriales</taxon>
        <taxon>Clostridiaceae</taxon>
        <taxon>Clostridium</taxon>
    </lineage>
</organism>
<dbReference type="SUPFAM" id="SSF53098">
    <property type="entry name" value="Ribonuclease H-like"/>
    <property type="match status" value="1"/>
</dbReference>
<comment type="caution">
    <text evidence="1">The sequence shown here is derived from an EMBL/GenBank/DDBJ whole genome shotgun (WGS) entry which is preliminary data.</text>
</comment>
<evidence type="ECO:0000313" key="1">
    <source>
        <dbReference type="EMBL" id="EEP52698.1"/>
    </source>
</evidence>
<dbReference type="AlphaFoldDB" id="C4IM00"/>
<protein>
    <submittedName>
        <fullName evidence="1">Putative transposase</fullName>
    </submittedName>
</protein>
<dbReference type="EMBL" id="ACOM01000007">
    <property type="protein sequence ID" value="EEP52698.1"/>
    <property type="molecule type" value="Genomic_DNA"/>
</dbReference>
<dbReference type="HOGENOM" id="CLU_1425726_0_0_9"/>
<sequence>MELCIRCTKDIGIFIPEHPEVEKLEDIQTSKRSDGQNSGKYFYNIELTAQKYICNMSVCKAADADEVWYIANNFDEAIDIREYKKIFDIEEMFKDFKGGGFNLEDTWSQDIHYIKMMYLCISIAYCWIITLGTSCTKDKKNKLIGAVKFLKGKKVRIYSLFRAGYKWFKRGYYSNRSEYYLKITFTLYEI</sequence>
<dbReference type="eggNOG" id="COG3385">
    <property type="taxonomic scope" value="Bacteria"/>
</dbReference>
<reference evidence="1 2" key="1">
    <citation type="submission" date="2009-08" db="EMBL/GenBank/DDBJ databases">
        <authorList>
            <person name="Shrivastava S."/>
            <person name="Brinkac L.B."/>
            <person name="Brown J.L."/>
            <person name="Bruce D.B."/>
            <person name="Detter C."/>
            <person name="Green L.D."/>
            <person name="Munk C.A."/>
            <person name="Rogers Y.C."/>
            <person name="Tapia R."/>
            <person name="Sims D.R."/>
            <person name="Smith L.A."/>
            <person name="Smith T.J."/>
            <person name="Sutton G."/>
            <person name="Brettin T."/>
        </authorList>
    </citation>
    <scope>NUCLEOTIDE SEQUENCE [LARGE SCALE GENOMIC DNA]</scope>
    <source>
        <strain evidence="2">E4 str. BoNT E BL5262</strain>
    </source>
</reference>
<dbReference type="InterPro" id="IPR012337">
    <property type="entry name" value="RNaseH-like_sf"/>
</dbReference>